<dbReference type="PANTHER" id="PTHR10728">
    <property type="entry name" value="CYTOSOLIC PHOSPHOLIPASE A2"/>
    <property type="match status" value="1"/>
</dbReference>
<gene>
    <name evidence="2" type="ORF">D3877_27510</name>
</gene>
<dbReference type="EMBL" id="QYUL01000005">
    <property type="protein sequence ID" value="RJF77515.1"/>
    <property type="molecule type" value="Genomic_DNA"/>
</dbReference>
<feature type="transmembrane region" description="Helical" evidence="1">
    <location>
        <begin position="128"/>
        <end position="151"/>
    </location>
</feature>
<keyword evidence="1" id="KW-0812">Transmembrane</keyword>
<feature type="transmembrane region" description="Helical" evidence="1">
    <location>
        <begin position="246"/>
        <end position="266"/>
    </location>
</feature>
<dbReference type="Proteomes" id="UP000283458">
    <property type="component" value="Unassembled WGS sequence"/>
</dbReference>
<dbReference type="AlphaFoldDB" id="A0A418VMZ1"/>
<dbReference type="GO" id="GO:0004623">
    <property type="term" value="F:phospholipase A2 activity"/>
    <property type="evidence" value="ECO:0007669"/>
    <property type="project" value="TreeGrafter"/>
</dbReference>
<organism evidence="2 3">
    <name type="scientific">Azospirillum cavernae</name>
    <dbReference type="NCBI Taxonomy" id="2320860"/>
    <lineage>
        <taxon>Bacteria</taxon>
        <taxon>Pseudomonadati</taxon>
        <taxon>Pseudomonadota</taxon>
        <taxon>Alphaproteobacteria</taxon>
        <taxon>Rhodospirillales</taxon>
        <taxon>Azospirillaceae</taxon>
        <taxon>Azospirillum</taxon>
    </lineage>
</organism>
<evidence type="ECO:0000313" key="2">
    <source>
        <dbReference type="EMBL" id="RJF77515.1"/>
    </source>
</evidence>
<dbReference type="GO" id="GO:0005829">
    <property type="term" value="C:cytosol"/>
    <property type="evidence" value="ECO:0007669"/>
    <property type="project" value="TreeGrafter"/>
</dbReference>
<dbReference type="SUPFAM" id="SSF52151">
    <property type="entry name" value="FabD/lysophospholipase-like"/>
    <property type="match status" value="1"/>
</dbReference>
<feature type="transmembrane region" description="Helical" evidence="1">
    <location>
        <begin position="287"/>
        <end position="308"/>
    </location>
</feature>
<dbReference type="PANTHER" id="PTHR10728:SF40">
    <property type="entry name" value="PATATIN FAMILY PROTEIN"/>
    <property type="match status" value="1"/>
</dbReference>
<reference evidence="2 3" key="1">
    <citation type="submission" date="2018-09" db="EMBL/GenBank/DDBJ databases">
        <authorList>
            <person name="Zhu H."/>
        </authorList>
    </citation>
    <scope>NUCLEOTIDE SEQUENCE [LARGE SCALE GENOMIC DNA]</scope>
    <source>
        <strain evidence="2 3">K2W22B-5</strain>
    </source>
</reference>
<dbReference type="GO" id="GO:0046475">
    <property type="term" value="P:glycerophospholipid catabolic process"/>
    <property type="evidence" value="ECO:0007669"/>
    <property type="project" value="TreeGrafter"/>
</dbReference>
<accession>A0A418VMZ1</accession>
<keyword evidence="1" id="KW-0472">Membrane</keyword>
<sequence>MVVDGGRDAFLDSKTYQDEQDSIRRHRVESDAGAETERPLVGLALSGGGIRSASFCLGVIKALQRNGRIGAFDYLSTVSGGGYAGSALTWLINLGKLDQFDDYLARLRSHGHYLDPGRRLTATAMTAVVLRTVLVNLLVYGGLITVGLYVLEQLANCLPGGVGLTGALWGAVAIAVFFALAALIYALATGVTADVVAKRRYLWRLSWQRWGGLALGGAVGLIVIGLLPYLRAAVDVLLADYIRQDFAGAGLGGVSVAVSWLVSVAAKLSGSTKSDTRPSTNTPTSPLVGALAPVAAALAVVGVLLVAYDFSFKLPLWGALLLLAVALLTGWVADLNMMSLHRMYRDRLMEAFLPNADAVATQEWTAATEANGAPLTGFDQRPFHLLNTNVILIDSPNTQVRGRGGDNYVLTPIHSGSSSTGWFPTSDIMGRGSRDGLTLATAVAISGAAVNAHVGPGAQPSILRNGAVSFLLSLFGLQLGYWVSNPEKPMSNGNYLVPGFRSLTGGGFHRSAWFHMLSDGGHFDNTGLYELIRRRVRTIVAVDGAADPTYRFADLTALIEKARADFATDISFPGGPGGNLADLRPERPSVNFPGVSVAERGWIEGLIAYPDGSKGRLVYIKLTMVDALPADVYGYAAGNPPFPNQSTADQFFDEFQLESYVTLGDAIAQTINWPDFPTS</sequence>
<comment type="caution">
    <text evidence="2">The sequence shown here is derived from an EMBL/GenBank/DDBJ whole genome shotgun (WGS) entry which is preliminary data.</text>
</comment>
<feature type="transmembrane region" description="Helical" evidence="1">
    <location>
        <begin position="210"/>
        <end position="234"/>
    </location>
</feature>
<evidence type="ECO:0000256" key="1">
    <source>
        <dbReference type="SAM" id="Phobius"/>
    </source>
</evidence>
<feature type="transmembrane region" description="Helical" evidence="1">
    <location>
        <begin position="166"/>
        <end position="189"/>
    </location>
</feature>
<name>A0A418VMZ1_9PROT</name>
<keyword evidence="1" id="KW-1133">Transmembrane helix</keyword>
<dbReference type="InterPro" id="IPR016035">
    <property type="entry name" value="Acyl_Trfase/lysoPLipase"/>
</dbReference>
<feature type="transmembrane region" description="Helical" evidence="1">
    <location>
        <begin position="314"/>
        <end position="333"/>
    </location>
</feature>
<evidence type="ECO:0008006" key="4">
    <source>
        <dbReference type="Google" id="ProtNLM"/>
    </source>
</evidence>
<keyword evidence="3" id="KW-1185">Reference proteome</keyword>
<proteinExistence type="predicted"/>
<dbReference type="Gene3D" id="3.40.1090.10">
    <property type="entry name" value="Cytosolic phospholipase A2 catalytic domain"/>
    <property type="match status" value="1"/>
</dbReference>
<evidence type="ECO:0000313" key="3">
    <source>
        <dbReference type="Proteomes" id="UP000283458"/>
    </source>
</evidence>
<protein>
    <recommendedName>
        <fullName evidence="4">PNPLA domain-containing protein</fullName>
    </recommendedName>
</protein>